<accession>A0A845L272</accession>
<evidence type="ECO:0000313" key="2">
    <source>
        <dbReference type="Proteomes" id="UP000463470"/>
    </source>
</evidence>
<dbReference type="PANTHER" id="PTHR38733">
    <property type="entry name" value="PROTEIN MCRC"/>
    <property type="match status" value="1"/>
</dbReference>
<reference evidence="1 2" key="1">
    <citation type="submission" date="2020-01" db="EMBL/GenBank/DDBJ databases">
        <title>Whole-genome sequence of Heliobacterium undosum DSM 13378.</title>
        <authorList>
            <person name="Kyndt J.A."/>
            <person name="Meyer T.E."/>
        </authorList>
    </citation>
    <scope>NUCLEOTIDE SEQUENCE [LARGE SCALE GENOMIC DNA]</scope>
    <source>
        <strain evidence="1 2">DSM 13378</strain>
    </source>
</reference>
<proteinExistence type="predicted"/>
<dbReference type="OrthoDB" id="9786961at2"/>
<dbReference type="Pfam" id="PF10117">
    <property type="entry name" value="McrBC"/>
    <property type="match status" value="1"/>
</dbReference>
<comment type="caution">
    <text evidence="1">The sequence shown here is derived from an EMBL/GenBank/DDBJ whole genome shotgun (WGS) entry which is preliminary data.</text>
</comment>
<dbReference type="AlphaFoldDB" id="A0A845L272"/>
<evidence type="ECO:0008006" key="3">
    <source>
        <dbReference type="Google" id="ProtNLM"/>
    </source>
</evidence>
<dbReference type="Proteomes" id="UP000463470">
    <property type="component" value="Unassembled WGS sequence"/>
</dbReference>
<protein>
    <recommendedName>
        <fullName evidence="3">Restriction endonuclease</fullName>
    </recommendedName>
</protein>
<dbReference type="InterPro" id="IPR019292">
    <property type="entry name" value="McrC"/>
</dbReference>
<evidence type="ECO:0000313" key="1">
    <source>
        <dbReference type="EMBL" id="MZP30662.1"/>
    </source>
</evidence>
<organism evidence="1 2">
    <name type="scientific">Heliomicrobium undosum</name>
    <dbReference type="NCBI Taxonomy" id="121734"/>
    <lineage>
        <taxon>Bacteria</taxon>
        <taxon>Bacillati</taxon>
        <taxon>Bacillota</taxon>
        <taxon>Clostridia</taxon>
        <taxon>Eubacteriales</taxon>
        <taxon>Heliobacteriaceae</taxon>
        <taxon>Heliomicrobium</taxon>
    </lineage>
</organism>
<dbReference type="EMBL" id="WXEY01000017">
    <property type="protein sequence ID" value="MZP30662.1"/>
    <property type="molecule type" value="Genomic_DNA"/>
</dbReference>
<dbReference type="PANTHER" id="PTHR38733:SF1">
    <property type="entry name" value="TYPE IV METHYL-DIRECTED RESTRICTION ENZYME ECOKMCRBC"/>
    <property type="match status" value="1"/>
</dbReference>
<dbReference type="RefSeq" id="WP_161259189.1">
    <property type="nucleotide sequence ID" value="NZ_WXEY01000017.1"/>
</dbReference>
<gene>
    <name evidence="1" type="ORF">GTO91_13165</name>
</gene>
<keyword evidence="2" id="KW-1185">Reference proteome</keyword>
<name>A0A845L272_9FIRM</name>
<sequence length="420" mass="49584">MPEYGRLHIDDYHLSDAEREYLQGLSVVDGGKGREQRFFVRELRTGLHLEATSWVGVIELERIRIVIEPKFHRGFTSLLEMVAFIEGIPFHRKRETESAHGRSDLMELFVRLYLDELDGLLKKGIVKEYVTEEDNLRLLRGRPDYIINLQKNPASPDRIYCRYDELVTDIPENQVLLTALAVASRYRLAPETRRRLNRFRAEWEVHCQPYQEEQWPEFRYHRLNSHYQKAHRLAWYLFRQVAAENLFHFHEQSFYSMLVNMNELFEAFVRELLRRYLPGPYRVSAQKTVRDAILAGGKTYRQVIPDLLVTEQESGTVLVLDTKYKNYGEKHVDTADIFQLAFYAQRFQSIPGKGHCSVILYPRYVDQPARPDVEVDLLPGTGYFGRLWVRDVFIEELLRLVREGEQDELTGQALRMVRIR</sequence>